<feature type="region of interest" description="Disordered" evidence="1">
    <location>
        <begin position="189"/>
        <end position="211"/>
    </location>
</feature>
<dbReference type="Proteomes" id="UP000023758">
    <property type="component" value="Unassembled WGS sequence"/>
</dbReference>
<evidence type="ECO:0000313" key="2">
    <source>
        <dbReference type="EMBL" id="EZF54423.1"/>
    </source>
</evidence>
<dbReference type="SUPFAM" id="SSF53474">
    <property type="entry name" value="alpha/beta-Hydrolases"/>
    <property type="match status" value="1"/>
</dbReference>
<reference evidence="2" key="1">
    <citation type="submission" date="2014-02" db="EMBL/GenBank/DDBJ databases">
        <title>The Genome Sequence of Trichophyton rubrum (morphotype fischeri) CBS 288.86.</title>
        <authorList>
            <consortium name="The Broad Institute Genomics Platform"/>
            <person name="Cuomo C.A."/>
            <person name="White T.C."/>
            <person name="Graser Y."/>
            <person name="Martinez-Rossi N."/>
            <person name="Heitman J."/>
            <person name="Young S.K."/>
            <person name="Zeng Q."/>
            <person name="Gargeya S."/>
            <person name="Abouelleil A."/>
            <person name="Alvarado L."/>
            <person name="Chapman S.B."/>
            <person name="Gainer-Dewar J."/>
            <person name="Goldberg J."/>
            <person name="Griggs A."/>
            <person name="Gujja S."/>
            <person name="Hansen M."/>
            <person name="Howarth C."/>
            <person name="Imamovic A."/>
            <person name="Larimer J."/>
            <person name="Martinez D."/>
            <person name="Murphy C."/>
            <person name="Pearson M.D."/>
            <person name="Persinoti G."/>
            <person name="Poon T."/>
            <person name="Priest M."/>
            <person name="Roberts A.D."/>
            <person name="Saif S."/>
            <person name="Shea T.D."/>
            <person name="Sykes S.N."/>
            <person name="Wortman J."/>
            <person name="Nusbaum C."/>
            <person name="Birren B."/>
        </authorList>
    </citation>
    <scope>NUCLEOTIDE SEQUENCE [LARGE SCALE GENOMIC DNA]</scope>
    <source>
        <strain evidence="2">CBS 288.86</strain>
    </source>
</reference>
<dbReference type="Gene3D" id="3.40.50.1820">
    <property type="entry name" value="alpha/beta hydrolase"/>
    <property type="match status" value="1"/>
</dbReference>
<dbReference type="EMBL" id="KK207790">
    <property type="protein sequence ID" value="EZF54423.1"/>
    <property type="molecule type" value="Genomic_DNA"/>
</dbReference>
<sequence length="340" mass="37506">MALPKPTHQFKIPSVYDGVLLQCRIYHPNYAQGTDQNPVYKRKGAMIAHPYAPLGGCYDDPVIAVVASELLRAGYVVGTFNLRGAGGSQGRTSWTAKPELGDFISFYLFLVHYIVGLDPFLGHDSTIAENDASLMEDSPSPSIIVSGYSYGSMLARYSPSSRVILSTFQEPKQNEPAYKVLQEARSLSSKQNREARVHSCSNESSSSGSGTTITKIKEINVSYLLISPLLPPITLFTATSLLLPASKLTVTINGNTLPPSDLQDKVLEHQTLAIFGENDGFTSSKKLMGWSDQLKKLEDSRFDSVMVKGAGHFWHEHEAEPRMRRAIQEWIAREASYQSI</sequence>
<evidence type="ECO:0008006" key="3">
    <source>
        <dbReference type="Google" id="ProtNLM"/>
    </source>
</evidence>
<name>A0A022W8L1_TRIRU</name>
<dbReference type="HOGENOM" id="CLU_035149_0_1_1"/>
<evidence type="ECO:0000256" key="1">
    <source>
        <dbReference type="SAM" id="MobiDB-lite"/>
    </source>
</evidence>
<dbReference type="OrthoDB" id="10260961at2759"/>
<dbReference type="PANTHER" id="PTHR42103">
    <property type="entry name" value="ALPHA/BETA-HYDROLASES SUPERFAMILY PROTEIN"/>
    <property type="match status" value="1"/>
</dbReference>
<protein>
    <recommendedName>
        <fullName evidence="3">AB hydrolase-1 domain-containing protein</fullName>
    </recommendedName>
</protein>
<dbReference type="PANTHER" id="PTHR42103:SF2">
    <property type="entry name" value="AB HYDROLASE-1 DOMAIN-CONTAINING PROTEIN"/>
    <property type="match status" value="1"/>
</dbReference>
<organism evidence="2">
    <name type="scientific">Trichophyton rubrum CBS 288.86</name>
    <dbReference type="NCBI Taxonomy" id="1215330"/>
    <lineage>
        <taxon>Eukaryota</taxon>
        <taxon>Fungi</taxon>
        <taxon>Dikarya</taxon>
        <taxon>Ascomycota</taxon>
        <taxon>Pezizomycotina</taxon>
        <taxon>Eurotiomycetes</taxon>
        <taxon>Eurotiomycetidae</taxon>
        <taxon>Onygenales</taxon>
        <taxon>Arthrodermataceae</taxon>
        <taxon>Trichophyton</taxon>
    </lineage>
</organism>
<dbReference type="InterPro" id="IPR029058">
    <property type="entry name" value="AB_hydrolase_fold"/>
</dbReference>
<dbReference type="AlphaFoldDB" id="A0A022W8L1"/>
<gene>
    <name evidence="2" type="ORF">H103_02866</name>
</gene>
<accession>A0A022W8L1</accession>
<proteinExistence type="predicted"/>